<reference evidence="1 2" key="1">
    <citation type="submission" date="2016-10" db="EMBL/GenBank/DDBJ databases">
        <authorList>
            <person name="Varghese N."/>
            <person name="Submissions S."/>
        </authorList>
    </citation>
    <scope>NUCLEOTIDE SEQUENCE [LARGE SCALE GENOMIC DNA]</scope>
    <source>
        <strain evidence="1 2">BS2122</strain>
    </source>
</reference>
<dbReference type="RefSeq" id="WP_074808274.1">
    <property type="nucleotide sequence ID" value="NZ_FNHM01000008.1"/>
</dbReference>
<accession>A0AB37ZQE4</accession>
<protein>
    <submittedName>
        <fullName evidence="1">Uncharacterized protein</fullName>
    </submittedName>
</protein>
<evidence type="ECO:0000313" key="1">
    <source>
        <dbReference type="EMBL" id="SDN46553.1"/>
    </source>
</evidence>
<gene>
    <name evidence="1" type="ORF">SAMN05444505_108157</name>
</gene>
<organism evidence="1 2">
    <name type="scientific">Pseudomonas syringae</name>
    <dbReference type="NCBI Taxonomy" id="317"/>
    <lineage>
        <taxon>Bacteria</taxon>
        <taxon>Pseudomonadati</taxon>
        <taxon>Pseudomonadota</taxon>
        <taxon>Gammaproteobacteria</taxon>
        <taxon>Pseudomonadales</taxon>
        <taxon>Pseudomonadaceae</taxon>
        <taxon>Pseudomonas</taxon>
    </lineage>
</organism>
<dbReference type="Proteomes" id="UP000183853">
    <property type="component" value="Unassembled WGS sequence"/>
</dbReference>
<dbReference type="EMBL" id="FNHM01000008">
    <property type="protein sequence ID" value="SDN46553.1"/>
    <property type="molecule type" value="Genomic_DNA"/>
</dbReference>
<proteinExistence type="predicted"/>
<dbReference type="AlphaFoldDB" id="A0AB37ZQE4"/>
<comment type="caution">
    <text evidence="1">The sequence shown here is derived from an EMBL/GenBank/DDBJ whole genome shotgun (WGS) entry which is preliminary data.</text>
</comment>
<name>A0AB37ZQE4_PSESX</name>
<evidence type="ECO:0000313" key="2">
    <source>
        <dbReference type="Proteomes" id="UP000183853"/>
    </source>
</evidence>
<sequence length="86" mass="9389">MRESIDPLTEWNERIEDRGCFLAEPEQHRASLIALALAALNAGQVCSEEFGEMLELLDCAKIWAEVELAEAEGIGLFVGRTPGEGA</sequence>